<proteinExistence type="predicted"/>
<evidence type="ECO:0000256" key="1">
    <source>
        <dbReference type="SAM" id="SignalP"/>
    </source>
</evidence>
<evidence type="ECO:0000313" key="3">
    <source>
        <dbReference type="Proteomes" id="UP000486534"/>
    </source>
</evidence>
<gene>
    <name evidence="2" type="ORF">GDH07_11365</name>
</gene>
<sequence>MPFKPILTRTLGVLALLASAAAQAGPHKELDLRVKSDADGLEREILICARPSGTASVPGHMFLAFSTRSAVSGHRTYYTIGHTTSAPLAQTLLTYTGLIPNVSGYLTEERYTHAQEQCLVLAVNQGDYDRAFALARPSMEQIAGNMTSAGPLLLGYSLGANDCMTLAIGVAKIFPGIKVPERKATELPMDYVRRLIDSN</sequence>
<feature type="signal peptide" evidence="1">
    <location>
        <begin position="1"/>
        <end position="24"/>
    </location>
</feature>
<reference evidence="2 3" key="1">
    <citation type="submission" date="2019-10" db="EMBL/GenBank/DDBJ databases">
        <title>Pseudomonas dajingensis sp. nov., isolated from the profound head ulcers of farmed Murray cod (Maccullochella peelii peelii).</title>
        <authorList>
            <person name="Liu Y."/>
        </authorList>
    </citation>
    <scope>NUCLEOTIDE SEQUENCE [LARGE SCALE GENOMIC DNA]</scope>
    <source>
        <strain evidence="2 3">MC042</strain>
    </source>
</reference>
<accession>A0A7X1U4I6</accession>
<name>A0A7X1U4I6_9PSED</name>
<organism evidence="2 3">
    <name type="scientific">Pseudomonas piscis</name>
    <dbReference type="NCBI Taxonomy" id="2614538"/>
    <lineage>
        <taxon>Bacteria</taxon>
        <taxon>Pseudomonadati</taxon>
        <taxon>Pseudomonadota</taxon>
        <taxon>Gammaproteobacteria</taxon>
        <taxon>Pseudomonadales</taxon>
        <taxon>Pseudomonadaceae</taxon>
        <taxon>Pseudomonas</taxon>
    </lineage>
</organism>
<keyword evidence="1" id="KW-0732">Signal</keyword>
<dbReference type="EMBL" id="WHUV01000002">
    <property type="protein sequence ID" value="MQA53911.1"/>
    <property type="molecule type" value="Genomic_DNA"/>
</dbReference>
<feature type="chain" id="PRO_5030821361" description="Alpha/beta hydrolase" evidence="1">
    <location>
        <begin position="25"/>
        <end position="199"/>
    </location>
</feature>
<dbReference type="AlphaFoldDB" id="A0A7X1U4I6"/>
<comment type="caution">
    <text evidence="2">The sequence shown here is derived from an EMBL/GenBank/DDBJ whole genome shotgun (WGS) entry which is preliminary data.</text>
</comment>
<protein>
    <recommendedName>
        <fullName evidence="4">Alpha/beta hydrolase</fullName>
    </recommendedName>
</protein>
<dbReference type="RefSeq" id="WP_152897587.1">
    <property type="nucleotide sequence ID" value="NZ_WHUV01000002.1"/>
</dbReference>
<dbReference type="Proteomes" id="UP000486534">
    <property type="component" value="Unassembled WGS sequence"/>
</dbReference>
<evidence type="ECO:0000313" key="2">
    <source>
        <dbReference type="EMBL" id="MQA53911.1"/>
    </source>
</evidence>
<evidence type="ECO:0008006" key="4">
    <source>
        <dbReference type="Google" id="ProtNLM"/>
    </source>
</evidence>